<dbReference type="OrthoDB" id="5294622at2"/>
<keyword evidence="1 5" id="KW-0963">Cytoplasm</keyword>
<reference evidence="7 9" key="3">
    <citation type="submission" date="2022-09" db="EMBL/GenBank/DDBJ databases">
        <title>The outer-membrane cytochrome OmcA is essential for infection of Shewanella oneidensis by a zebrafish-associated bacteriophage.</title>
        <authorList>
            <person name="Grenfell A.W."/>
            <person name="Intile P."/>
            <person name="Mcfarlane J."/>
            <person name="Leung D."/>
            <person name="Abdalla K."/>
            <person name="Wold M."/>
            <person name="Kees E."/>
            <person name="Gralnick J."/>
        </authorList>
    </citation>
    <scope>NUCLEOTIDE SEQUENCE [LARGE SCALE GENOMIC DNA]</scope>
    <source>
        <strain evidence="7 9">NF-5</strain>
    </source>
</reference>
<protein>
    <recommendedName>
        <fullName evidence="5">Cell division protein ZapD</fullName>
    </recommendedName>
    <alternativeName>
        <fullName evidence="5">Z ring-associated protein D</fullName>
    </alternativeName>
</protein>
<dbReference type="EMBL" id="JASGOQ010000001">
    <property type="protein sequence ID" value="MDV5392703.1"/>
    <property type="molecule type" value="Genomic_DNA"/>
</dbReference>
<dbReference type="InterPro" id="IPR036268">
    <property type="entry name" value="ZapD_sf"/>
</dbReference>
<comment type="subcellular location">
    <subcellularLocation>
        <location evidence="5">Cytoplasm</location>
    </subcellularLocation>
    <text evidence="5">Localizes to mid-cell in an FtsZ-dependent manner.</text>
</comment>
<evidence type="ECO:0000313" key="6">
    <source>
        <dbReference type="EMBL" id="MDG5900372.1"/>
    </source>
</evidence>
<dbReference type="GO" id="GO:0005737">
    <property type="term" value="C:cytoplasm"/>
    <property type="evidence" value="ECO:0007669"/>
    <property type="project" value="UniProtKB-SubCell"/>
</dbReference>
<dbReference type="HAMAP" id="MF_01092">
    <property type="entry name" value="ZapD"/>
    <property type="match status" value="1"/>
</dbReference>
<keyword evidence="9" id="KW-1185">Reference proteome</keyword>
<dbReference type="RefSeq" id="WP_037413632.1">
    <property type="nucleotide sequence ID" value="NZ_AP025014.1"/>
</dbReference>
<dbReference type="InterPro" id="IPR009777">
    <property type="entry name" value="ZapD"/>
</dbReference>
<comment type="subunit">
    <text evidence="5">Interacts with FtsZ.</text>
</comment>
<keyword evidence="2 5" id="KW-0132">Cell division</keyword>
<evidence type="ECO:0000256" key="4">
    <source>
        <dbReference type="ARBA" id="ARBA00023306"/>
    </source>
</evidence>
<dbReference type="SUPFAM" id="SSF160950">
    <property type="entry name" value="YacF-like"/>
    <property type="match status" value="1"/>
</dbReference>
<proteinExistence type="inferred from homology"/>
<dbReference type="Proteomes" id="UP001152518">
    <property type="component" value="Unassembled WGS sequence"/>
</dbReference>
<dbReference type="AlphaFoldDB" id="A0A073KU11"/>
<keyword evidence="4 5" id="KW-0131">Cell cycle</keyword>
<dbReference type="GO" id="GO:0000917">
    <property type="term" value="P:division septum assembly"/>
    <property type="evidence" value="ECO:0007669"/>
    <property type="project" value="UniProtKB-KW"/>
</dbReference>
<gene>
    <name evidence="5 6" type="primary">zapD</name>
    <name evidence="6" type="ORF">E2650_10850</name>
    <name evidence="7" type="ORF">ODY93_13900</name>
    <name evidence="8" type="ORF">QM089_21145</name>
</gene>
<dbReference type="Proteomes" id="UP001159075">
    <property type="component" value="Unassembled WGS sequence"/>
</dbReference>
<evidence type="ECO:0000256" key="5">
    <source>
        <dbReference type="HAMAP-Rule" id="MF_01092"/>
    </source>
</evidence>
<dbReference type="GO" id="GO:0032153">
    <property type="term" value="C:cell division site"/>
    <property type="evidence" value="ECO:0007669"/>
    <property type="project" value="TreeGrafter"/>
</dbReference>
<dbReference type="EMBL" id="JAOTLW010000014">
    <property type="protein sequence ID" value="MDI5832669.1"/>
    <property type="molecule type" value="Genomic_DNA"/>
</dbReference>
<reference evidence="8" key="4">
    <citation type="submission" date="2023-05" db="EMBL/GenBank/DDBJ databases">
        <title>Colonisation of extended spectrum b-lactamase- and carbapenemase-producing bacteria on hospital surfaces from low- and middle-income countries.</title>
        <authorList>
            <person name="Nieto-Rosado M."/>
            <person name="Sands K."/>
            <person name="Iregbu K."/>
            <person name="Zahra R."/>
            <person name="Mazarati J.B."/>
            <person name="Mehtar S."/>
            <person name="Barnards-Group B."/>
            <person name="Walsh T.R."/>
        </authorList>
    </citation>
    <scope>NUCLEOTIDE SEQUENCE</scope>
    <source>
        <strain evidence="8">PP-E493</strain>
    </source>
</reference>
<name>A0A073KU11_9GAMM</name>
<dbReference type="GeneID" id="75190486"/>
<reference evidence="6" key="2">
    <citation type="submission" date="2019-04" db="EMBL/GenBank/DDBJ databases">
        <authorList>
            <person name="Zou H."/>
        </authorList>
    </citation>
    <scope>NUCLEOTIDE SEQUENCE</scope>
    <source>
        <strain evidence="6">2015oxa</strain>
    </source>
</reference>
<evidence type="ECO:0000313" key="9">
    <source>
        <dbReference type="Proteomes" id="UP001159075"/>
    </source>
</evidence>
<accession>A0A073KU11</accession>
<organism evidence="6">
    <name type="scientific">Shewanella xiamenensis</name>
    <dbReference type="NCBI Taxonomy" id="332186"/>
    <lineage>
        <taxon>Bacteria</taxon>
        <taxon>Pseudomonadati</taxon>
        <taxon>Pseudomonadota</taxon>
        <taxon>Gammaproteobacteria</taxon>
        <taxon>Alteromonadales</taxon>
        <taxon>Shewanellaceae</taxon>
        <taxon>Shewanella</taxon>
    </lineage>
</organism>
<dbReference type="NCBIfam" id="NF003655">
    <property type="entry name" value="PRK05287.1-3"/>
    <property type="match status" value="1"/>
</dbReference>
<dbReference type="Pfam" id="PF07072">
    <property type="entry name" value="ZapD"/>
    <property type="match status" value="1"/>
</dbReference>
<dbReference type="GO" id="GO:0043093">
    <property type="term" value="P:FtsZ-dependent cytokinesis"/>
    <property type="evidence" value="ECO:0007669"/>
    <property type="project" value="UniProtKB-UniRule"/>
</dbReference>
<sequence length="244" mass="28852">MTDLVYEQPLNEKIRSYLRLEYLNKQLCNNLNHDHQHRCFYPLFSLCELSERCDYRNEVLKDIERNLLQLSKWQELEHVDSEQIRFYIQALTQAREPLQRPERCGSQLKQDRFLSALRQRFGMPGACCNFDLPQLHFWLAKPWEERRQDYQAWISHFDPLLTPITLLLQLTRSTADFDNATAHAGFYQGDSTQALSLVRVKVDASHGCYPTISGHKNRYAIHFVQFDQQRHSDRSIEFLLATCA</sequence>
<evidence type="ECO:0000256" key="2">
    <source>
        <dbReference type="ARBA" id="ARBA00022618"/>
    </source>
</evidence>
<evidence type="ECO:0000313" key="7">
    <source>
        <dbReference type="EMBL" id="MDI5832669.1"/>
    </source>
</evidence>
<comment type="similarity">
    <text evidence="5">Belongs to the ZapD family.</text>
</comment>
<keyword evidence="3 5" id="KW-0717">Septation</keyword>
<dbReference type="Gene3D" id="1.10.3900.10">
    <property type="entry name" value="YacF-like"/>
    <property type="match status" value="1"/>
</dbReference>
<dbReference type="NCBIfam" id="NF003654">
    <property type="entry name" value="PRK05287.1-2"/>
    <property type="match status" value="1"/>
</dbReference>
<dbReference type="InterPro" id="IPR027462">
    <property type="entry name" value="ZapD_C"/>
</dbReference>
<dbReference type="PANTHER" id="PTHR39455">
    <property type="entry name" value="CELL DIVISION PROTEIN ZAPD"/>
    <property type="match status" value="1"/>
</dbReference>
<reference evidence="6" key="1">
    <citation type="journal article" date="2019" name="Int J Environ Res Public Health">
        <title>Characterization of Chromosome-Mediated BlaOXA-894 in Shewanella xiamenensis Isolated from Pig Wastewater.</title>
        <authorList>
            <person name="Zou H."/>
            <person name="Zhou Z."/>
            <person name="Xia H."/>
            <person name="Zhao Q."/>
            <person name="Li X."/>
        </authorList>
    </citation>
    <scope>NUCLEOTIDE SEQUENCE</scope>
    <source>
        <strain evidence="6">2015oxa</strain>
    </source>
</reference>
<dbReference type="EMBL" id="SUNE01000006">
    <property type="protein sequence ID" value="MDG5900372.1"/>
    <property type="molecule type" value="Genomic_DNA"/>
</dbReference>
<dbReference type="Gene3D" id="2.60.440.10">
    <property type="entry name" value="YacF-like domains"/>
    <property type="match status" value="1"/>
</dbReference>
<dbReference type="Proteomes" id="UP001187859">
    <property type="component" value="Unassembled WGS sequence"/>
</dbReference>
<comment type="caution">
    <text evidence="6">The sequence shown here is derived from an EMBL/GenBank/DDBJ whole genome shotgun (WGS) entry which is preliminary data.</text>
</comment>
<evidence type="ECO:0000313" key="8">
    <source>
        <dbReference type="EMBL" id="MDV5392703.1"/>
    </source>
</evidence>
<comment type="function">
    <text evidence="5">Cell division factor that enhances FtsZ-ring assembly. Directly interacts with FtsZ and promotes bundling of FtsZ protofilaments, with a reduction in FtsZ GTPase activity.</text>
</comment>
<dbReference type="PANTHER" id="PTHR39455:SF1">
    <property type="entry name" value="CELL DIVISION PROTEIN ZAPD"/>
    <property type="match status" value="1"/>
</dbReference>
<evidence type="ECO:0000256" key="1">
    <source>
        <dbReference type="ARBA" id="ARBA00022490"/>
    </source>
</evidence>
<evidence type="ECO:0000256" key="3">
    <source>
        <dbReference type="ARBA" id="ARBA00023210"/>
    </source>
</evidence>